<dbReference type="InterPro" id="IPR013498">
    <property type="entry name" value="Topo_IA_Znf"/>
</dbReference>
<dbReference type="PROSITE" id="PS50965">
    <property type="entry name" value="NERD"/>
    <property type="match status" value="1"/>
</dbReference>
<dbReference type="Pfam" id="PF01396">
    <property type="entry name" value="Zn_ribbon_Top1"/>
    <property type="match status" value="1"/>
</dbReference>
<gene>
    <name evidence="2" type="ORF">J1899_20380</name>
</gene>
<dbReference type="Pfam" id="PF08378">
    <property type="entry name" value="NERD"/>
    <property type="match status" value="1"/>
</dbReference>
<feature type="domain" description="NERD" evidence="1">
    <location>
        <begin position="45"/>
        <end position="161"/>
    </location>
</feature>
<proteinExistence type="predicted"/>
<protein>
    <submittedName>
        <fullName evidence="2">NERD domain-containing protein</fullName>
    </submittedName>
</protein>
<dbReference type="Gene3D" id="3.30.65.10">
    <property type="entry name" value="Bacterial Topoisomerase I, domain 1"/>
    <property type="match status" value="1"/>
</dbReference>
<dbReference type="SUPFAM" id="SSF57783">
    <property type="entry name" value="Zinc beta-ribbon"/>
    <property type="match status" value="1"/>
</dbReference>
<evidence type="ECO:0000313" key="2">
    <source>
        <dbReference type="EMBL" id="QVY61282.1"/>
    </source>
</evidence>
<keyword evidence="3" id="KW-1185">Reference proteome</keyword>
<evidence type="ECO:0000313" key="3">
    <source>
        <dbReference type="Proteomes" id="UP000679247"/>
    </source>
</evidence>
<sequence>MKKALLIILAIILLLPLLIILAPFAIPFLLLAGILVLKRQYPAIKGAVGERYVNKELLKLGENYRIYHDLYVPNGEGGTSQVDHVVTSPYGIFVIETKHYEGWIFGREKQKQLTQTIYKRKEKFLNPIWQNYGHIQTIKKYIYQEDFANIHSIIAFSQNSTFKFKEDFHSAKVIQFPQLIQAIKEWDSAVLNETQLKKIDAALERLIITDQNTKKEMKRKHIEDIKQNRKAKVQKVKEETKQQKCPKCGGALSLKKGKYGAFYGCSGYPKCRYTSKVS</sequence>
<dbReference type="InterPro" id="IPR011528">
    <property type="entry name" value="NERD"/>
</dbReference>
<organism evidence="2 3">
    <name type="scientific">Cytobacillus gottheilii</name>
    <dbReference type="NCBI Taxonomy" id="859144"/>
    <lineage>
        <taxon>Bacteria</taxon>
        <taxon>Bacillati</taxon>
        <taxon>Bacillota</taxon>
        <taxon>Bacilli</taxon>
        <taxon>Bacillales</taxon>
        <taxon>Bacillaceae</taxon>
        <taxon>Cytobacillus</taxon>
    </lineage>
</organism>
<dbReference type="EMBL" id="CP071709">
    <property type="protein sequence ID" value="QVY61282.1"/>
    <property type="molecule type" value="Genomic_DNA"/>
</dbReference>
<name>A0ABX8FCK6_9BACI</name>
<reference evidence="2 3" key="1">
    <citation type="submission" date="2021-03" db="EMBL/GenBank/DDBJ databases">
        <title>The first data on the complete genome of the tetrodotoxin-producing bacterium.</title>
        <authorList>
            <person name="Melnikova D.I."/>
            <person name="Nijland R."/>
            <person name="Magarlamov T.Y."/>
        </authorList>
    </citation>
    <scope>NUCLEOTIDE SEQUENCE [LARGE SCALE GENOMIC DNA]</scope>
    <source>
        <strain evidence="2 3">1839</strain>
    </source>
</reference>
<evidence type="ECO:0000259" key="1">
    <source>
        <dbReference type="PROSITE" id="PS50965"/>
    </source>
</evidence>
<dbReference type="Proteomes" id="UP000679247">
    <property type="component" value="Chromosome"/>
</dbReference>
<accession>A0ABX8FCK6</accession>
<dbReference type="RefSeq" id="WP_214476356.1">
    <property type="nucleotide sequence ID" value="NZ_CP071709.1"/>
</dbReference>